<name>A0A5N7BHL2_9EURO</name>
<organism evidence="2 3">
    <name type="scientific">Aspergillus bertholletiae</name>
    <dbReference type="NCBI Taxonomy" id="1226010"/>
    <lineage>
        <taxon>Eukaryota</taxon>
        <taxon>Fungi</taxon>
        <taxon>Dikarya</taxon>
        <taxon>Ascomycota</taxon>
        <taxon>Pezizomycotina</taxon>
        <taxon>Eurotiomycetes</taxon>
        <taxon>Eurotiomycetidae</taxon>
        <taxon>Eurotiales</taxon>
        <taxon>Aspergillaceae</taxon>
        <taxon>Aspergillus</taxon>
        <taxon>Aspergillus subgen. Circumdati</taxon>
    </lineage>
</organism>
<keyword evidence="1" id="KW-1133">Transmembrane helix</keyword>
<feature type="transmembrane region" description="Helical" evidence="1">
    <location>
        <begin position="21"/>
        <end position="42"/>
    </location>
</feature>
<gene>
    <name evidence="2" type="ORF">BDV26DRAFT_255698</name>
</gene>
<evidence type="ECO:0000256" key="1">
    <source>
        <dbReference type="SAM" id="Phobius"/>
    </source>
</evidence>
<evidence type="ECO:0000313" key="2">
    <source>
        <dbReference type="EMBL" id="KAE8381280.1"/>
    </source>
</evidence>
<dbReference type="AlphaFoldDB" id="A0A5N7BHL2"/>
<keyword evidence="1" id="KW-0812">Transmembrane</keyword>
<dbReference type="EMBL" id="ML736172">
    <property type="protein sequence ID" value="KAE8381280.1"/>
    <property type="molecule type" value="Genomic_DNA"/>
</dbReference>
<proteinExistence type="predicted"/>
<keyword evidence="3" id="KW-1185">Reference proteome</keyword>
<keyword evidence="1" id="KW-0472">Membrane</keyword>
<protein>
    <submittedName>
        <fullName evidence="2">Uncharacterized protein</fullName>
    </submittedName>
</protein>
<reference evidence="2 3" key="1">
    <citation type="submission" date="2019-04" db="EMBL/GenBank/DDBJ databases">
        <title>Friends and foes A comparative genomics studyof 23 Aspergillus species from section Flavi.</title>
        <authorList>
            <consortium name="DOE Joint Genome Institute"/>
            <person name="Kjaerbolling I."/>
            <person name="Vesth T."/>
            <person name="Frisvad J.C."/>
            <person name="Nybo J.L."/>
            <person name="Theobald S."/>
            <person name="Kildgaard S."/>
            <person name="Isbrandt T."/>
            <person name="Kuo A."/>
            <person name="Sato A."/>
            <person name="Lyhne E.K."/>
            <person name="Kogle M.E."/>
            <person name="Wiebenga A."/>
            <person name="Kun R.S."/>
            <person name="Lubbers R.J."/>
            <person name="Makela M.R."/>
            <person name="Barry K."/>
            <person name="Chovatia M."/>
            <person name="Clum A."/>
            <person name="Daum C."/>
            <person name="Haridas S."/>
            <person name="He G."/>
            <person name="LaButti K."/>
            <person name="Lipzen A."/>
            <person name="Mondo S."/>
            <person name="Riley R."/>
            <person name="Salamov A."/>
            <person name="Simmons B.A."/>
            <person name="Magnuson J.K."/>
            <person name="Henrissat B."/>
            <person name="Mortensen U.H."/>
            <person name="Larsen T.O."/>
            <person name="Devries R.P."/>
            <person name="Grigoriev I.V."/>
            <person name="Machida M."/>
            <person name="Baker S.E."/>
            <person name="Andersen M.R."/>
        </authorList>
    </citation>
    <scope>NUCLEOTIDE SEQUENCE [LARGE SCALE GENOMIC DNA]</scope>
    <source>
        <strain evidence="2 3">IBT 29228</strain>
    </source>
</reference>
<sequence length="67" mass="7833">MRRAGRLKAASLMPRNRSLRVRGSISQMSSWISTLTLLRFWFMFVHNLKRDGKLSKINQNRCVGLQI</sequence>
<evidence type="ECO:0000313" key="3">
    <source>
        <dbReference type="Proteomes" id="UP000326198"/>
    </source>
</evidence>
<dbReference type="Proteomes" id="UP000326198">
    <property type="component" value="Unassembled WGS sequence"/>
</dbReference>
<accession>A0A5N7BHL2</accession>